<dbReference type="PIR" id="T07403">
    <property type="entry name" value="T07403"/>
</dbReference>
<dbReference type="InterPro" id="IPR050279">
    <property type="entry name" value="Plant_def-hormone_signal"/>
</dbReference>
<organism evidence="3">
    <name type="scientific">Solanum lycopersicum</name>
    <name type="common">Tomato</name>
    <name type="synonym">Lycopersicon esculentum</name>
    <dbReference type="NCBI Taxonomy" id="4081"/>
    <lineage>
        <taxon>Eukaryota</taxon>
        <taxon>Viridiplantae</taxon>
        <taxon>Streptophyta</taxon>
        <taxon>Embryophyta</taxon>
        <taxon>Tracheophyta</taxon>
        <taxon>Spermatophyta</taxon>
        <taxon>Magnoliopsida</taxon>
        <taxon>eudicotyledons</taxon>
        <taxon>Gunneridae</taxon>
        <taxon>Pentapetalae</taxon>
        <taxon>asterids</taxon>
        <taxon>lamiids</taxon>
        <taxon>Solanales</taxon>
        <taxon>Solanaceae</taxon>
        <taxon>Solanoideae</taxon>
        <taxon>Solaneae</taxon>
        <taxon>Solanum</taxon>
        <taxon>Solanum subgen. Lycopersicon</taxon>
    </lineage>
</organism>
<dbReference type="SUPFAM" id="SSF55961">
    <property type="entry name" value="Bet v1-like"/>
    <property type="match status" value="1"/>
</dbReference>
<dbReference type="PROSITE" id="PS00451">
    <property type="entry name" value="PATHOGENESIS_BETVI"/>
    <property type="match status" value="1"/>
</dbReference>
<dbReference type="AlphaFoldDB" id="O49881"/>
<dbReference type="ExpressionAtlas" id="O49881">
    <property type="expression patterns" value="baseline and differential"/>
</dbReference>
<dbReference type="FunFam" id="3.30.530.20:FF:000007">
    <property type="entry name" value="Major pollen allergen Bet v 1-A"/>
    <property type="match status" value="1"/>
</dbReference>
<dbReference type="InterPro" id="IPR024949">
    <property type="entry name" value="Bet_v_I_allergen"/>
</dbReference>
<evidence type="ECO:0000256" key="1">
    <source>
        <dbReference type="ARBA" id="ARBA00009744"/>
    </source>
</evidence>
<gene>
    <name evidence="3" type="primary">TSI-1</name>
</gene>
<reference evidence="3" key="1">
    <citation type="submission" date="1997-12" db="EMBL/GenBank/DDBJ databases">
        <title>Cloning and characterization of salicylic acid induced intracelluar pathogenesis related protein from tomato (Lycopersicon esculentum).</title>
        <authorList>
            <person name="Sree Vidya C.S."/>
            <person name="Manoharan M."/>
            <person name="Lakshmi S.G."/>
        </authorList>
    </citation>
    <scope>NUCLEOTIDE SEQUENCE</scope>
</reference>
<dbReference type="GO" id="GO:0038023">
    <property type="term" value="F:signaling receptor activity"/>
    <property type="evidence" value="ECO:0007669"/>
    <property type="project" value="InterPro"/>
</dbReference>
<dbReference type="SMR" id="O49881"/>
<accession>O49881</accession>
<dbReference type="GO" id="GO:0010427">
    <property type="term" value="F:abscisic acid binding"/>
    <property type="evidence" value="ECO:0007669"/>
    <property type="project" value="InterPro"/>
</dbReference>
<dbReference type="Pfam" id="PF00407">
    <property type="entry name" value="Bet_v_1"/>
    <property type="match status" value="1"/>
</dbReference>
<dbReference type="PANTHER" id="PTHR31213">
    <property type="entry name" value="OS08G0374000 PROTEIN-RELATED"/>
    <property type="match status" value="1"/>
</dbReference>
<dbReference type="InterPro" id="IPR000916">
    <property type="entry name" value="Bet_v_I/MLP"/>
</dbReference>
<dbReference type="GO" id="GO:0009738">
    <property type="term" value="P:abscisic acid-activated signaling pathway"/>
    <property type="evidence" value="ECO:0007669"/>
    <property type="project" value="InterPro"/>
</dbReference>
<dbReference type="Allergome" id="9003">
    <property type="allergen name" value="Sola l 4.0101"/>
</dbReference>
<evidence type="ECO:0000313" key="3">
    <source>
        <dbReference type="EMBL" id="CAA75803.1"/>
    </source>
</evidence>
<dbReference type="InterPro" id="IPR023393">
    <property type="entry name" value="START-like_dom_sf"/>
</dbReference>
<evidence type="ECO:0000259" key="2">
    <source>
        <dbReference type="Pfam" id="PF00407"/>
    </source>
</evidence>
<dbReference type="Gene3D" id="3.30.530.20">
    <property type="match status" value="1"/>
</dbReference>
<dbReference type="CDD" id="cd07816">
    <property type="entry name" value="Bet_v1-like"/>
    <property type="match status" value="1"/>
</dbReference>
<dbReference type="GO" id="GO:0004864">
    <property type="term" value="F:protein phosphatase inhibitor activity"/>
    <property type="evidence" value="ECO:0007669"/>
    <property type="project" value="InterPro"/>
</dbReference>
<dbReference type="PANTHER" id="PTHR31213:SF200">
    <property type="entry name" value="BET V I_MAJOR LATEX PROTEIN DOMAIN-CONTAINING PROTEIN"/>
    <property type="match status" value="1"/>
</dbReference>
<dbReference type="EMBL" id="Y15846">
    <property type="protein sequence ID" value="CAA75803.1"/>
    <property type="molecule type" value="mRNA"/>
</dbReference>
<proteinExistence type="evidence at transcript level"/>
<dbReference type="Allergome" id="9002">
    <property type="allergen name" value="Sola l 4"/>
</dbReference>
<feature type="domain" description="Bet v I/Major latex protein" evidence="2">
    <location>
        <begin position="1"/>
        <end position="131"/>
    </location>
</feature>
<name>O49881_SOLLC</name>
<comment type="similarity">
    <text evidence="1">Belongs to the BetVI family.</text>
</comment>
<dbReference type="GO" id="GO:0006952">
    <property type="term" value="P:defense response"/>
    <property type="evidence" value="ECO:0007669"/>
    <property type="project" value="InterPro"/>
</dbReference>
<sequence length="178" mass="20221">MGVNTYTYESTTTISPTRLFKALVLDFDNLVPKLLSQHVKNNETIEGDGGVGSIKQMNFVEGGPIKYLKHKIHVIDDKNLETKYSLIEGDILGEKLESITYDIKFEANDNGGCVYKTTTEYHTKGDHVVSEEEHNVGRRENHEYFQGCRSIPSRESFCLRLNIDEKESGLHVRNYACT</sequence>
<dbReference type="PRINTS" id="PR00634">
    <property type="entry name" value="BETALLERGEN"/>
</dbReference>
<protein>
    <submittedName>
        <fullName evidence="3">TSI-1 protein</fullName>
    </submittedName>
</protein>